<dbReference type="EMBL" id="VEWJ01000006">
    <property type="protein sequence ID" value="TPF75191.1"/>
    <property type="molecule type" value="Genomic_DNA"/>
</dbReference>
<gene>
    <name evidence="1" type="ORF">FHY56_10765</name>
</gene>
<comment type="caution">
    <text evidence="1">The sequence shown here is derived from an EMBL/GenBank/DDBJ whole genome shotgun (WGS) entry which is preliminary data.</text>
</comment>
<protein>
    <submittedName>
        <fullName evidence="1">Uncharacterized protein</fullName>
    </submittedName>
</protein>
<sequence length="153" mass="16850">MHLRYQILEKIKADLTPVVAGKAGKVSLMRSNAVVEEDMPFFTVIHTGETSTPDGIIYDDITGQELTRINRRLMVNVIIHFKGRSNPQREFDDLAALVETALPPSHLGGLVIDILPTASEMFIDPQTAQSLGSGRVIFEVSYRTFAGIPDRAA</sequence>
<name>A0A502BNG8_9HYPH</name>
<dbReference type="Proteomes" id="UP000315388">
    <property type="component" value="Unassembled WGS sequence"/>
</dbReference>
<dbReference type="OrthoDB" id="8420085at2"/>
<keyword evidence="2" id="KW-1185">Reference proteome</keyword>
<dbReference type="AlphaFoldDB" id="A0A502BNG8"/>
<reference evidence="1 2" key="1">
    <citation type="journal article" date="2003" name="Int. J. Syst. Evol. Microbiol.">
        <title>Towards a standardized format for the description of a novel species (of an established genus): Ochrobactrum gallinifaecis sp. nov.</title>
        <authorList>
            <person name="Kampfer P."/>
            <person name="Buczolits S."/>
            <person name="Albrecht A."/>
            <person name="Busse H.J."/>
            <person name="Stackebrandt E."/>
        </authorList>
    </citation>
    <scope>NUCLEOTIDE SEQUENCE [LARGE SCALE GENOMIC DNA]</scope>
    <source>
        <strain evidence="1 2">ISO 196</strain>
    </source>
</reference>
<evidence type="ECO:0000313" key="1">
    <source>
        <dbReference type="EMBL" id="TPF75191.1"/>
    </source>
</evidence>
<accession>A0A502BNG8</accession>
<organism evidence="1 2">
    <name type="scientific">Brucella gallinifaecis</name>
    <dbReference type="NCBI Taxonomy" id="215590"/>
    <lineage>
        <taxon>Bacteria</taxon>
        <taxon>Pseudomonadati</taxon>
        <taxon>Pseudomonadota</taxon>
        <taxon>Alphaproteobacteria</taxon>
        <taxon>Hyphomicrobiales</taxon>
        <taxon>Brucellaceae</taxon>
        <taxon>Brucella/Ochrobactrum group</taxon>
        <taxon>Brucella</taxon>
    </lineage>
</organism>
<dbReference type="RefSeq" id="WP_140905166.1">
    <property type="nucleotide sequence ID" value="NZ_JBHTMD010000007.1"/>
</dbReference>
<proteinExistence type="predicted"/>
<evidence type="ECO:0000313" key="2">
    <source>
        <dbReference type="Proteomes" id="UP000315388"/>
    </source>
</evidence>